<evidence type="ECO:0000256" key="5">
    <source>
        <dbReference type="ARBA" id="ARBA00023315"/>
    </source>
</evidence>
<dbReference type="GO" id="GO:0016755">
    <property type="term" value="F:aminoacyltransferase activity"/>
    <property type="evidence" value="ECO:0007669"/>
    <property type="project" value="InterPro"/>
</dbReference>
<keyword evidence="6" id="KW-0961">Cell wall biogenesis/degradation</keyword>
<sequence>MQQRLQYELCFAADEGWCWLGIVRRAGPFRYLYLPFGPALAEASCLGGAIREAYACSREAGCAFIRMEPDHVTASQLSTLGARPVRSRQHQHTLVLRIDVDDETLRRGLNSGHRSRINTADKRGLSIERVRDPADIADFIALLRQTEQRAGFYSHDDGYYHAIADELLPTDEASLYYAIVDEQRVASALLFDYGDTRYYAFAASDTERRSVMPAPPLLWRAILDGREKGMRRFDFWGVAPPDQPDHKWAGITAFKQGFGGDLHSRAGTWELSVRPLSSRLFNVARTLRR</sequence>
<keyword evidence="2" id="KW-0808">Transferase</keyword>
<dbReference type="PROSITE" id="PS51191">
    <property type="entry name" value="FEMABX"/>
    <property type="match status" value="1"/>
</dbReference>
<evidence type="ECO:0000256" key="1">
    <source>
        <dbReference type="ARBA" id="ARBA00009943"/>
    </source>
</evidence>
<evidence type="ECO:0000259" key="7">
    <source>
        <dbReference type="Pfam" id="PF13480"/>
    </source>
</evidence>
<dbReference type="GO" id="GO:0009252">
    <property type="term" value="P:peptidoglycan biosynthetic process"/>
    <property type="evidence" value="ECO:0007669"/>
    <property type="project" value="UniProtKB-KW"/>
</dbReference>
<protein>
    <submittedName>
        <fullName evidence="8">Peptidoglycan bridge formation glycyltransferase FemA/FemB family protein</fullName>
    </submittedName>
</protein>
<dbReference type="GO" id="GO:0071555">
    <property type="term" value="P:cell wall organization"/>
    <property type="evidence" value="ECO:0007669"/>
    <property type="project" value="UniProtKB-KW"/>
</dbReference>
<comment type="similarity">
    <text evidence="1">Belongs to the FemABX family.</text>
</comment>
<evidence type="ECO:0000256" key="2">
    <source>
        <dbReference type="ARBA" id="ARBA00022679"/>
    </source>
</evidence>
<comment type="caution">
    <text evidence="8">The sequence shown here is derived from an EMBL/GenBank/DDBJ whole genome shotgun (WGS) entry which is preliminary data.</text>
</comment>
<evidence type="ECO:0000256" key="3">
    <source>
        <dbReference type="ARBA" id="ARBA00022960"/>
    </source>
</evidence>
<organism evidence="8 9">
    <name type="scientific">Candidatus Amunia macphersoniae</name>
    <dbReference type="NCBI Taxonomy" id="3127014"/>
    <lineage>
        <taxon>Bacteria</taxon>
        <taxon>Bacillati</taxon>
        <taxon>Candidatus Dormiibacterota</taxon>
        <taxon>Candidatus Dormibacteria</taxon>
        <taxon>Candidatus Aeolococcales</taxon>
        <taxon>Candidatus Aeolococcaceae</taxon>
        <taxon>Candidatus Amunia</taxon>
    </lineage>
</organism>
<dbReference type="InterPro" id="IPR038740">
    <property type="entry name" value="BioF2-like_GNAT_dom"/>
</dbReference>
<name>A0A934KGX2_9BACT</name>
<dbReference type="Gene3D" id="3.40.630.30">
    <property type="match status" value="1"/>
</dbReference>
<proteinExistence type="inferred from homology"/>
<dbReference type="InterPro" id="IPR003447">
    <property type="entry name" value="FEMABX"/>
</dbReference>
<dbReference type="SUPFAM" id="SSF55729">
    <property type="entry name" value="Acyl-CoA N-acyltransferases (Nat)"/>
    <property type="match status" value="1"/>
</dbReference>
<keyword evidence="3" id="KW-0133">Cell shape</keyword>
<evidence type="ECO:0000313" key="8">
    <source>
        <dbReference type="EMBL" id="MBJ7610379.1"/>
    </source>
</evidence>
<evidence type="ECO:0000256" key="6">
    <source>
        <dbReference type="ARBA" id="ARBA00023316"/>
    </source>
</evidence>
<dbReference type="Proteomes" id="UP000614410">
    <property type="component" value="Unassembled WGS sequence"/>
</dbReference>
<dbReference type="AlphaFoldDB" id="A0A934KGX2"/>
<dbReference type="EMBL" id="JAEKNN010000062">
    <property type="protein sequence ID" value="MBJ7610379.1"/>
    <property type="molecule type" value="Genomic_DNA"/>
</dbReference>
<feature type="domain" description="BioF2-like acetyltransferase" evidence="7">
    <location>
        <begin position="114"/>
        <end position="237"/>
    </location>
</feature>
<dbReference type="GO" id="GO:0008360">
    <property type="term" value="P:regulation of cell shape"/>
    <property type="evidence" value="ECO:0007669"/>
    <property type="project" value="UniProtKB-KW"/>
</dbReference>
<reference evidence="8 9" key="1">
    <citation type="submission" date="2020-10" db="EMBL/GenBank/DDBJ databases">
        <title>Ca. Dormibacterota MAGs.</title>
        <authorList>
            <person name="Montgomery K."/>
        </authorList>
    </citation>
    <scope>NUCLEOTIDE SEQUENCE [LARGE SCALE GENOMIC DNA]</scope>
    <source>
        <strain evidence="8">Mitchell_Peninsula_5</strain>
    </source>
</reference>
<dbReference type="PANTHER" id="PTHR36174:SF1">
    <property type="entry name" value="LIPID II:GLYCINE GLYCYLTRANSFERASE"/>
    <property type="match status" value="1"/>
</dbReference>
<dbReference type="InterPro" id="IPR016181">
    <property type="entry name" value="Acyl_CoA_acyltransferase"/>
</dbReference>
<evidence type="ECO:0000256" key="4">
    <source>
        <dbReference type="ARBA" id="ARBA00022984"/>
    </source>
</evidence>
<dbReference type="Pfam" id="PF13480">
    <property type="entry name" value="Acetyltransf_6"/>
    <property type="match status" value="1"/>
</dbReference>
<dbReference type="InterPro" id="IPR050644">
    <property type="entry name" value="PG_Glycine_Bridge_Synth"/>
</dbReference>
<keyword evidence="4" id="KW-0573">Peptidoglycan synthesis</keyword>
<evidence type="ECO:0000313" key="9">
    <source>
        <dbReference type="Proteomes" id="UP000614410"/>
    </source>
</evidence>
<dbReference type="PANTHER" id="PTHR36174">
    <property type="entry name" value="LIPID II:GLYCINE GLYCYLTRANSFERASE"/>
    <property type="match status" value="1"/>
</dbReference>
<accession>A0A934KGX2</accession>
<keyword evidence="5" id="KW-0012">Acyltransferase</keyword>
<gene>
    <name evidence="8" type="ORF">JF887_13250</name>
</gene>